<dbReference type="AlphaFoldDB" id="A0A7C1SX90"/>
<name>A0A7C1SX90_UNCC3</name>
<keyword evidence="1" id="KW-0472">Membrane</keyword>
<accession>A0A7C1SX90</accession>
<organism evidence="2">
    <name type="scientific">candidate division CPR3 bacterium</name>
    <dbReference type="NCBI Taxonomy" id="2268181"/>
    <lineage>
        <taxon>Bacteria</taxon>
        <taxon>Bacteria division CPR3</taxon>
    </lineage>
</organism>
<keyword evidence="1" id="KW-0812">Transmembrane</keyword>
<gene>
    <name evidence="2" type="ORF">ENI13_01020</name>
</gene>
<reference evidence="2" key="1">
    <citation type="journal article" date="2020" name="mSystems">
        <title>Genome- and Community-Level Interaction Insights into Carbon Utilization and Element Cycling Functions of Hydrothermarchaeota in Hydrothermal Sediment.</title>
        <authorList>
            <person name="Zhou Z."/>
            <person name="Liu Y."/>
            <person name="Xu W."/>
            <person name="Pan J."/>
            <person name="Luo Z.H."/>
            <person name="Li M."/>
        </authorList>
    </citation>
    <scope>NUCLEOTIDE SEQUENCE [LARGE SCALE GENOMIC DNA]</scope>
    <source>
        <strain evidence="2">HyVt-369</strain>
    </source>
</reference>
<comment type="caution">
    <text evidence="2">The sequence shown here is derived from an EMBL/GenBank/DDBJ whole genome shotgun (WGS) entry which is preliminary data.</text>
</comment>
<sequence>MKHLLHNQQGVAIYLTFWVMSLLLGVALGISSMLFTQIGLLRDIGESVLAFAATDAGIERVLYLDTTVCGEIEEIPERVDCLKDAVDAIPPEELVLGNGATYELLVEAEDEGGCPIGVNYCARSLGTYKEARRAVRVAR</sequence>
<evidence type="ECO:0000313" key="2">
    <source>
        <dbReference type="EMBL" id="HEB13541.1"/>
    </source>
</evidence>
<protein>
    <submittedName>
        <fullName evidence="2">Uncharacterized protein</fullName>
    </submittedName>
</protein>
<feature type="transmembrane region" description="Helical" evidence="1">
    <location>
        <begin position="12"/>
        <end position="35"/>
    </location>
</feature>
<dbReference type="EMBL" id="DRHL01000056">
    <property type="protein sequence ID" value="HEB13541.1"/>
    <property type="molecule type" value="Genomic_DNA"/>
</dbReference>
<keyword evidence="1" id="KW-1133">Transmembrane helix</keyword>
<dbReference type="Proteomes" id="UP000885695">
    <property type="component" value="Unassembled WGS sequence"/>
</dbReference>
<evidence type="ECO:0000256" key="1">
    <source>
        <dbReference type="SAM" id="Phobius"/>
    </source>
</evidence>
<proteinExistence type="predicted"/>